<feature type="binding site" evidence="13 14">
    <location>
        <position position="141"/>
    </location>
    <ligand>
        <name>[2Fe-2S] cluster</name>
        <dbReference type="ChEBI" id="CHEBI:190135"/>
    </ligand>
</feature>
<evidence type="ECO:0000256" key="1">
    <source>
        <dbReference type="ARBA" id="ARBA00004942"/>
    </source>
</evidence>
<evidence type="ECO:0000256" key="9">
    <source>
        <dbReference type="ARBA" id="ARBA00022756"/>
    </source>
</evidence>
<keyword evidence="17" id="KW-1185">Reference proteome</keyword>
<dbReference type="SFLD" id="SFLDG01060">
    <property type="entry name" value="BATS_domain_containing"/>
    <property type="match status" value="1"/>
</dbReference>
<feature type="binding site" evidence="13 14">
    <location>
        <position position="69"/>
    </location>
    <ligand>
        <name>[4Fe-4S] cluster</name>
        <dbReference type="ChEBI" id="CHEBI:49883"/>
        <note>4Fe-4S-S-AdoMet</note>
    </ligand>
</feature>
<dbReference type="CDD" id="cd01335">
    <property type="entry name" value="Radical_SAM"/>
    <property type="match status" value="1"/>
</dbReference>
<feature type="domain" description="Radical SAM core" evidence="15">
    <location>
        <begin position="50"/>
        <end position="278"/>
    </location>
</feature>
<dbReference type="HAMAP" id="MF_01694">
    <property type="entry name" value="BioB"/>
    <property type="match status" value="1"/>
</dbReference>
<dbReference type="InterPro" id="IPR058240">
    <property type="entry name" value="rSAM_sf"/>
</dbReference>
<keyword evidence="8 13" id="KW-0479">Metal-binding</keyword>
<dbReference type="InterPro" id="IPR024177">
    <property type="entry name" value="Biotin_synthase"/>
</dbReference>
<evidence type="ECO:0000256" key="13">
    <source>
        <dbReference type="HAMAP-Rule" id="MF_01694"/>
    </source>
</evidence>
<evidence type="ECO:0000256" key="6">
    <source>
        <dbReference type="ARBA" id="ARBA00022691"/>
    </source>
</evidence>
<comment type="caution">
    <text evidence="16">The sequence shown here is derived from an EMBL/GenBank/DDBJ whole genome shotgun (WGS) entry which is preliminary data.</text>
</comment>
<evidence type="ECO:0000256" key="2">
    <source>
        <dbReference type="ARBA" id="ARBA00010765"/>
    </source>
</evidence>
<evidence type="ECO:0000256" key="12">
    <source>
        <dbReference type="ARBA" id="ARBA00051157"/>
    </source>
</evidence>
<dbReference type="Gene3D" id="3.20.20.70">
    <property type="entry name" value="Aldolase class I"/>
    <property type="match status" value="1"/>
</dbReference>
<feature type="binding site" evidence="13 14">
    <location>
        <position position="201"/>
    </location>
    <ligand>
        <name>[2Fe-2S] cluster</name>
        <dbReference type="ChEBI" id="CHEBI:190135"/>
    </ligand>
</feature>
<feature type="binding site" evidence="13 14">
    <location>
        <position position="65"/>
    </location>
    <ligand>
        <name>[4Fe-4S] cluster</name>
        <dbReference type="ChEBI" id="CHEBI:49883"/>
        <note>4Fe-4S-S-AdoMet</note>
    </ligand>
</feature>
<dbReference type="PANTHER" id="PTHR22976:SF2">
    <property type="entry name" value="BIOTIN SYNTHASE, MITOCHONDRIAL"/>
    <property type="match status" value="1"/>
</dbReference>
<dbReference type="GO" id="GO:0051537">
    <property type="term" value="F:2 iron, 2 sulfur cluster binding"/>
    <property type="evidence" value="ECO:0007669"/>
    <property type="project" value="UniProtKB-KW"/>
</dbReference>
<evidence type="ECO:0000256" key="11">
    <source>
        <dbReference type="ARBA" id="ARBA00023014"/>
    </source>
</evidence>
<dbReference type="InterPro" id="IPR006638">
    <property type="entry name" value="Elp3/MiaA/NifB-like_rSAM"/>
</dbReference>
<accession>A0A372ILI0</accession>
<keyword evidence="4 13" id="KW-0004">4Fe-4S</keyword>
<organism evidence="16 17">
    <name type="scientific">Paracidobacterium acidisoli</name>
    <dbReference type="NCBI Taxonomy" id="2303751"/>
    <lineage>
        <taxon>Bacteria</taxon>
        <taxon>Pseudomonadati</taxon>
        <taxon>Acidobacteriota</taxon>
        <taxon>Terriglobia</taxon>
        <taxon>Terriglobales</taxon>
        <taxon>Acidobacteriaceae</taxon>
        <taxon>Paracidobacterium</taxon>
    </lineage>
</organism>
<reference evidence="16 17" key="1">
    <citation type="submission" date="2018-08" db="EMBL/GenBank/DDBJ databases">
        <title>Acidipila sp. 4G-K13, an acidobacterium isolated from forest soil.</title>
        <authorList>
            <person name="Gao Z.-H."/>
            <person name="Qiu L.-H."/>
        </authorList>
    </citation>
    <scope>NUCLEOTIDE SEQUENCE [LARGE SCALE GENOMIC DNA]</scope>
    <source>
        <strain evidence="16 17">4G-K13</strain>
    </source>
</reference>
<dbReference type="AlphaFoldDB" id="A0A372ILI0"/>
<evidence type="ECO:0000256" key="7">
    <source>
        <dbReference type="ARBA" id="ARBA00022714"/>
    </source>
</evidence>
<dbReference type="EC" id="2.8.1.6" evidence="3 13"/>
<dbReference type="GO" id="GO:0009102">
    <property type="term" value="P:biotin biosynthetic process"/>
    <property type="evidence" value="ECO:0007669"/>
    <property type="project" value="UniProtKB-UniRule"/>
</dbReference>
<evidence type="ECO:0000256" key="3">
    <source>
        <dbReference type="ARBA" id="ARBA00012236"/>
    </source>
</evidence>
<evidence type="ECO:0000256" key="10">
    <source>
        <dbReference type="ARBA" id="ARBA00023004"/>
    </source>
</evidence>
<dbReference type="InterPro" id="IPR013785">
    <property type="entry name" value="Aldolase_TIM"/>
</dbReference>
<keyword evidence="9 13" id="KW-0093">Biotin biosynthesis</keyword>
<dbReference type="SFLD" id="SFLDF00272">
    <property type="entry name" value="biotin_synthase"/>
    <property type="match status" value="1"/>
</dbReference>
<dbReference type="GO" id="GO:0051539">
    <property type="term" value="F:4 iron, 4 sulfur cluster binding"/>
    <property type="evidence" value="ECO:0007669"/>
    <property type="project" value="UniProtKB-KW"/>
</dbReference>
<name>A0A372ILI0_9BACT</name>
<comment type="catalytic activity">
    <reaction evidence="12 13">
        <text>(4R,5S)-dethiobiotin + (sulfur carrier)-SH + 2 reduced [2Fe-2S]-[ferredoxin] + 2 S-adenosyl-L-methionine = (sulfur carrier)-H + biotin + 2 5'-deoxyadenosine + 2 L-methionine + 2 oxidized [2Fe-2S]-[ferredoxin]</text>
        <dbReference type="Rhea" id="RHEA:22060"/>
        <dbReference type="Rhea" id="RHEA-COMP:10000"/>
        <dbReference type="Rhea" id="RHEA-COMP:10001"/>
        <dbReference type="Rhea" id="RHEA-COMP:14737"/>
        <dbReference type="Rhea" id="RHEA-COMP:14739"/>
        <dbReference type="ChEBI" id="CHEBI:17319"/>
        <dbReference type="ChEBI" id="CHEBI:29917"/>
        <dbReference type="ChEBI" id="CHEBI:33737"/>
        <dbReference type="ChEBI" id="CHEBI:33738"/>
        <dbReference type="ChEBI" id="CHEBI:57586"/>
        <dbReference type="ChEBI" id="CHEBI:57844"/>
        <dbReference type="ChEBI" id="CHEBI:59789"/>
        <dbReference type="ChEBI" id="CHEBI:64428"/>
        <dbReference type="ChEBI" id="CHEBI:149473"/>
        <dbReference type="EC" id="2.8.1.6"/>
    </reaction>
</comment>
<dbReference type="SMART" id="SM00729">
    <property type="entry name" value="Elp3"/>
    <property type="match status" value="1"/>
</dbReference>
<dbReference type="RefSeq" id="WP_117301594.1">
    <property type="nucleotide sequence ID" value="NZ_QVQT02000005.1"/>
</dbReference>
<protein>
    <recommendedName>
        <fullName evidence="3 13">Biotin synthase</fullName>
        <ecNumber evidence="3 13">2.8.1.6</ecNumber>
    </recommendedName>
</protein>
<comment type="cofactor">
    <cofactor evidence="13 14">
        <name>[4Fe-4S] cluster</name>
        <dbReference type="ChEBI" id="CHEBI:49883"/>
    </cofactor>
    <text evidence="13 14">Binds 1 [4Fe-4S] cluster. The cluster is coordinated with 3 cysteines and an exchangeable S-adenosyl-L-methionine.</text>
</comment>
<comment type="function">
    <text evidence="13">Catalyzes the conversion of dethiobiotin (DTB) to biotin by the insertion of a sulfur atom into dethiobiotin via a radical-based mechanism.</text>
</comment>
<dbReference type="PANTHER" id="PTHR22976">
    <property type="entry name" value="BIOTIN SYNTHASE"/>
    <property type="match status" value="1"/>
</dbReference>
<keyword evidence="6 13" id="KW-0949">S-adenosyl-L-methionine</keyword>
<comment type="cofactor">
    <cofactor evidence="14">
        <name>[2Fe-2S] cluster</name>
        <dbReference type="ChEBI" id="CHEBI:190135"/>
    </cofactor>
    <text evidence="14">Binds 1 [2Fe-2S] cluster. The cluster is coordinated with 3 cysteines and 1 arginine.</text>
</comment>
<evidence type="ECO:0000259" key="15">
    <source>
        <dbReference type="PROSITE" id="PS51918"/>
    </source>
</evidence>
<dbReference type="Pfam" id="PF04055">
    <property type="entry name" value="Radical_SAM"/>
    <property type="match status" value="1"/>
</dbReference>
<dbReference type="UniPathway" id="UPA00078">
    <property type="reaction ID" value="UER00162"/>
</dbReference>
<dbReference type="SUPFAM" id="SSF102114">
    <property type="entry name" value="Radical SAM enzymes"/>
    <property type="match status" value="1"/>
</dbReference>
<dbReference type="SFLD" id="SFLDS00029">
    <property type="entry name" value="Radical_SAM"/>
    <property type="match status" value="1"/>
</dbReference>
<comment type="similarity">
    <text evidence="2 13">Belongs to the radical SAM superfamily. Biotin synthase family.</text>
</comment>
<dbReference type="EMBL" id="QVQT01000005">
    <property type="protein sequence ID" value="RFU15812.1"/>
    <property type="molecule type" value="Genomic_DNA"/>
</dbReference>
<keyword evidence="10 13" id="KW-0408">Iron</keyword>
<dbReference type="SFLD" id="SFLDG01278">
    <property type="entry name" value="biotin_synthase_like"/>
    <property type="match status" value="1"/>
</dbReference>
<sequence length="323" mass="35238">MLESSFPEPQALGEVSVTPLLERALELYHLPLFDLIDQAHQVHRQFHHSADIQRCVLLSIKTGGCPEDCGYCSQSAHHDANVPRQSLLALEEVRAAALRAKERGATRFCMGAAWRSPPNGEPFERVLNMVREVRAIGLEACATLGMLNQEQADSLKEAGLDAYNHNLDTSREFYGQIITTRTYDDRLRTIAAVRKAGIAVCCGGILGLGESELDRCRLLAELASMQPQPESVPINLLVPIEGTPLASADPVKSTDLIRVIAVACILMPQSRVRLSAGRHFLNREAQLLAFFAGARSIFIGDKLLTTANVAEDDDACLLAEVSA</sequence>
<comment type="pathway">
    <text evidence="1 13">Cofactor biosynthesis; biotin biosynthesis; biotin from 7,8-diaminononanoate: step 2/2.</text>
</comment>
<gene>
    <name evidence="13 16" type="primary">bioB</name>
    <name evidence="16" type="ORF">D0Y96_15315</name>
</gene>
<evidence type="ECO:0000256" key="4">
    <source>
        <dbReference type="ARBA" id="ARBA00022485"/>
    </source>
</evidence>
<dbReference type="PROSITE" id="PS51918">
    <property type="entry name" value="RADICAL_SAM"/>
    <property type="match status" value="1"/>
</dbReference>
<dbReference type="InterPro" id="IPR007197">
    <property type="entry name" value="rSAM"/>
</dbReference>
<keyword evidence="7 13" id="KW-0001">2Fe-2S</keyword>
<evidence type="ECO:0000313" key="17">
    <source>
        <dbReference type="Proteomes" id="UP000264702"/>
    </source>
</evidence>
<dbReference type="Pfam" id="PF06968">
    <property type="entry name" value="BATS"/>
    <property type="match status" value="1"/>
</dbReference>
<evidence type="ECO:0000256" key="8">
    <source>
        <dbReference type="ARBA" id="ARBA00022723"/>
    </source>
</evidence>
<dbReference type="GO" id="GO:0004076">
    <property type="term" value="F:biotin synthase activity"/>
    <property type="evidence" value="ECO:0007669"/>
    <property type="project" value="UniProtKB-UniRule"/>
</dbReference>
<dbReference type="GO" id="GO:0005506">
    <property type="term" value="F:iron ion binding"/>
    <property type="evidence" value="ECO:0007669"/>
    <property type="project" value="UniProtKB-UniRule"/>
</dbReference>
<proteinExistence type="inferred from homology"/>
<evidence type="ECO:0000256" key="5">
    <source>
        <dbReference type="ARBA" id="ARBA00022679"/>
    </source>
</evidence>
<dbReference type="SMART" id="SM00876">
    <property type="entry name" value="BATS"/>
    <property type="match status" value="1"/>
</dbReference>
<dbReference type="OrthoDB" id="9786826at2"/>
<feature type="binding site" evidence="13 14">
    <location>
        <position position="109"/>
    </location>
    <ligand>
        <name>[2Fe-2S] cluster</name>
        <dbReference type="ChEBI" id="CHEBI:190135"/>
    </ligand>
</feature>
<keyword evidence="5 13" id="KW-0808">Transferase</keyword>
<dbReference type="InterPro" id="IPR002684">
    <property type="entry name" value="Biotin_synth/BioAB"/>
</dbReference>
<dbReference type="InterPro" id="IPR010722">
    <property type="entry name" value="BATS_dom"/>
</dbReference>
<comment type="subunit">
    <text evidence="13">Homodimer.</text>
</comment>
<evidence type="ECO:0000256" key="14">
    <source>
        <dbReference type="PIRSR" id="PIRSR001619-1"/>
    </source>
</evidence>
<dbReference type="Proteomes" id="UP000264702">
    <property type="component" value="Unassembled WGS sequence"/>
</dbReference>
<comment type="cofactor">
    <cofactor evidence="13">
        <name>[2Fe-2S] cluster</name>
        <dbReference type="ChEBI" id="CHEBI:190135"/>
    </cofactor>
    <text evidence="13">Binds 1 [2Fe-2S] cluster. The cluster is coordinated with 3 cysteines and 1 arginine.</text>
</comment>
<evidence type="ECO:0000313" key="16">
    <source>
        <dbReference type="EMBL" id="RFU15812.1"/>
    </source>
</evidence>
<dbReference type="NCBIfam" id="TIGR00433">
    <property type="entry name" value="bioB"/>
    <property type="match status" value="1"/>
</dbReference>
<feature type="binding site" evidence="13 14">
    <location>
        <position position="273"/>
    </location>
    <ligand>
        <name>[2Fe-2S] cluster</name>
        <dbReference type="ChEBI" id="CHEBI:190135"/>
    </ligand>
</feature>
<dbReference type="PIRSF" id="PIRSF001619">
    <property type="entry name" value="Biotin_synth"/>
    <property type="match status" value="1"/>
</dbReference>
<keyword evidence="11 13" id="KW-0411">Iron-sulfur</keyword>
<feature type="binding site" evidence="13 14">
    <location>
        <position position="72"/>
    </location>
    <ligand>
        <name>[4Fe-4S] cluster</name>
        <dbReference type="ChEBI" id="CHEBI:49883"/>
        <note>4Fe-4S-S-AdoMet</note>
    </ligand>
</feature>